<evidence type="ECO:0000313" key="9">
    <source>
        <dbReference type="EMBL" id="TLS45203.1"/>
    </source>
</evidence>
<feature type="transmembrane region" description="Helical" evidence="7">
    <location>
        <begin position="41"/>
        <end position="63"/>
    </location>
</feature>
<dbReference type="InterPro" id="IPR003838">
    <property type="entry name" value="ABC3_permease_C"/>
</dbReference>
<evidence type="ECO:0000256" key="2">
    <source>
        <dbReference type="ARBA" id="ARBA00005236"/>
    </source>
</evidence>
<reference evidence="9 10" key="1">
    <citation type="submission" date="2019-05" db="EMBL/GenBank/DDBJ databases">
        <title>Streptomyces sp. NEAU-C151, a novel actinomycete isolated from soil.</title>
        <authorList>
            <person name="Han L."/>
            <person name="Jiang H."/>
        </authorList>
    </citation>
    <scope>NUCLEOTIDE SEQUENCE [LARGE SCALE GENOMIC DNA]</scope>
    <source>
        <strain evidence="9 10">NEAU-C151</strain>
    </source>
</reference>
<comment type="caution">
    <text evidence="9">The sequence shown here is derived from an EMBL/GenBank/DDBJ whole genome shotgun (WGS) entry which is preliminary data.</text>
</comment>
<keyword evidence="4 7" id="KW-0812">Transmembrane</keyword>
<feature type="domain" description="ABC3 transporter permease C-terminal" evidence="8">
    <location>
        <begin position="6"/>
        <end position="114"/>
    </location>
</feature>
<dbReference type="Pfam" id="PF02687">
    <property type="entry name" value="FtsX"/>
    <property type="match status" value="1"/>
</dbReference>
<gene>
    <name evidence="9" type="ORF">FE633_15700</name>
</gene>
<evidence type="ECO:0000256" key="4">
    <source>
        <dbReference type="ARBA" id="ARBA00022692"/>
    </source>
</evidence>
<evidence type="ECO:0000259" key="8">
    <source>
        <dbReference type="Pfam" id="PF02687"/>
    </source>
</evidence>
<dbReference type="GO" id="GO:0044874">
    <property type="term" value="P:lipoprotein localization to outer membrane"/>
    <property type="evidence" value="ECO:0007669"/>
    <property type="project" value="TreeGrafter"/>
</dbReference>
<dbReference type="PANTHER" id="PTHR30489:SF0">
    <property type="entry name" value="LIPOPROTEIN-RELEASING SYSTEM TRANSMEMBRANE PROTEIN LOLE"/>
    <property type="match status" value="1"/>
</dbReference>
<evidence type="ECO:0000256" key="1">
    <source>
        <dbReference type="ARBA" id="ARBA00004651"/>
    </source>
</evidence>
<feature type="transmembrane region" description="Helical" evidence="7">
    <location>
        <begin position="83"/>
        <end position="105"/>
    </location>
</feature>
<keyword evidence="5 7" id="KW-1133">Transmembrane helix</keyword>
<evidence type="ECO:0000256" key="5">
    <source>
        <dbReference type="ARBA" id="ARBA00022989"/>
    </source>
</evidence>
<comment type="subcellular location">
    <subcellularLocation>
        <location evidence="1">Cell membrane</location>
        <topology evidence="1">Multi-pass membrane protein</topology>
    </subcellularLocation>
</comment>
<dbReference type="InterPro" id="IPR051447">
    <property type="entry name" value="Lipoprotein-release_system"/>
</dbReference>
<dbReference type="Proteomes" id="UP000305906">
    <property type="component" value="Unassembled WGS sequence"/>
</dbReference>
<sequence>MPRVVSITVVLNTRERRRDLGMLKSIGMTPRQVTVMTVSSMAALGAAGSLLGIPLGILGHHLIVPEMADAVDLALPAYMTDVWQPSALTALAFAGLAITSLGALVPSRRAARLTIAEVLHNE</sequence>
<keyword evidence="3" id="KW-1003">Cell membrane</keyword>
<evidence type="ECO:0000256" key="7">
    <source>
        <dbReference type="SAM" id="Phobius"/>
    </source>
</evidence>
<evidence type="ECO:0000313" key="10">
    <source>
        <dbReference type="Proteomes" id="UP000305906"/>
    </source>
</evidence>
<dbReference type="GO" id="GO:0098797">
    <property type="term" value="C:plasma membrane protein complex"/>
    <property type="evidence" value="ECO:0007669"/>
    <property type="project" value="TreeGrafter"/>
</dbReference>
<keyword evidence="10" id="KW-1185">Reference proteome</keyword>
<keyword evidence="6 7" id="KW-0472">Membrane</keyword>
<evidence type="ECO:0000256" key="3">
    <source>
        <dbReference type="ARBA" id="ARBA00022475"/>
    </source>
</evidence>
<dbReference type="PANTHER" id="PTHR30489">
    <property type="entry name" value="LIPOPROTEIN-RELEASING SYSTEM TRANSMEMBRANE PROTEIN LOLE"/>
    <property type="match status" value="1"/>
</dbReference>
<accession>A0A5R9FWF6</accession>
<protein>
    <submittedName>
        <fullName evidence="9">FtsX-like permease family protein</fullName>
    </submittedName>
</protein>
<dbReference type="AlphaFoldDB" id="A0A5R9FWF6"/>
<organism evidence="9 10">
    <name type="scientific">Streptomyces montanus</name>
    <dbReference type="NCBI Taxonomy" id="2580423"/>
    <lineage>
        <taxon>Bacteria</taxon>
        <taxon>Bacillati</taxon>
        <taxon>Actinomycetota</taxon>
        <taxon>Actinomycetes</taxon>
        <taxon>Kitasatosporales</taxon>
        <taxon>Streptomycetaceae</taxon>
        <taxon>Streptomyces</taxon>
    </lineage>
</organism>
<dbReference type="EMBL" id="VBZC01000015">
    <property type="protein sequence ID" value="TLS45203.1"/>
    <property type="molecule type" value="Genomic_DNA"/>
</dbReference>
<proteinExistence type="inferred from homology"/>
<name>A0A5R9FWF6_9ACTN</name>
<comment type="similarity">
    <text evidence="2">Belongs to the ABC-4 integral membrane protein family. LolC/E subfamily.</text>
</comment>
<evidence type="ECO:0000256" key="6">
    <source>
        <dbReference type="ARBA" id="ARBA00023136"/>
    </source>
</evidence>